<keyword evidence="5" id="KW-0539">Nucleus</keyword>
<keyword evidence="4" id="KW-0804">Transcription</keyword>
<name>A0AAF0ZL06_SOLVR</name>
<proteinExistence type="inferred from homology"/>
<keyword evidence="3" id="KW-0238">DNA-binding</keyword>
<evidence type="ECO:0000256" key="3">
    <source>
        <dbReference type="ARBA" id="ARBA00023125"/>
    </source>
</evidence>
<dbReference type="Proteomes" id="UP001234989">
    <property type="component" value="Chromosome 8"/>
</dbReference>
<evidence type="ECO:0000256" key="2">
    <source>
        <dbReference type="ARBA" id="ARBA00023015"/>
    </source>
</evidence>
<dbReference type="EMBL" id="CP133619">
    <property type="protein sequence ID" value="WMV41583.1"/>
    <property type="molecule type" value="Genomic_DNA"/>
</dbReference>
<dbReference type="PANTHER" id="PTHR46408">
    <property type="entry name" value="BASIC LEUCINE ZIPPER 63"/>
    <property type="match status" value="1"/>
</dbReference>
<evidence type="ECO:0000313" key="8">
    <source>
        <dbReference type="Proteomes" id="UP001234989"/>
    </source>
</evidence>
<feature type="compositionally biased region" description="Acidic residues" evidence="6">
    <location>
        <begin position="65"/>
        <end position="75"/>
    </location>
</feature>
<evidence type="ECO:0000256" key="4">
    <source>
        <dbReference type="ARBA" id="ARBA00023163"/>
    </source>
</evidence>
<sequence length="198" mass="21115">MIGKFTVTKLYKFLENFLGIGSGQELAKVQDKDAGESIGIPPLPAVQKKPGIQVRSTTSGSSGEQSDDDEAEGEAETTQSTDPTDVKRVRRVSVAERGITRCCFRRSLVRTSQTSTGGNIEEFSAMGKSLTEQCRVKVEGPRAVNFFSWRRGNGGGNYQAGVLGVLGVEGLPGGAVKCLEIGKNTNDESTLQSLLGCH</sequence>
<evidence type="ECO:0000313" key="7">
    <source>
        <dbReference type="EMBL" id="WMV41583.1"/>
    </source>
</evidence>
<evidence type="ECO:0000256" key="6">
    <source>
        <dbReference type="SAM" id="MobiDB-lite"/>
    </source>
</evidence>
<evidence type="ECO:0000256" key="1">
    <source>
        <dbReference type="ARBA" id="ARBA00007163"/>
    </source>
</evidence>
<feature type="region of interest" description="Disordered" evidence="6">
    <location>
        <begin position="30"/>
        <end position="89"/>
    </location>
</feature>
<dbReference type="GO" id="GO:0003677">
    <property type="term" value="F:DNA binding"/>
    <property type="evidence" value="ECO:0007669"/>
    <property type="project" value="UniProtKB-KW"/>
</dbReference>
<organism evidence="7 8">
    <name type="scientific">Solanum verrucosum</name>
    <dbReference type="NCBI Taxonomy" id="315347"/>
    <lineage>
        <taxon>Eukaryota</taxon>
        <taxon>Viridiplantae</taxon>
        <taxon>Streptophyta</taxon>
        <taxon>Embryophyta</taxon>
        <taxon>Tracheophyta</taxon>
        <taxon>Spermatophyta</taxon>
        <taxon>Magnoliopsida</taxon>
        <taxon>eudicotyledons</taxon>
        <taxon>Gunneridae</taxon>
        <taxon>Pentapetalae</taxon>
        <taxon>asterids</taxon>
        <taxon>lamiids</taxon>
        <taxon>Solanales</taxon>
        <taxon>Solanaceae</taxon>
        <taxon>Solanoideae</taxon>
        <taxon>Solaneae</taxon>
        <taxon>Solanum</taxon>
    </lineage>
</organism>
<keyword evidence="2" id="KW-0805">Transcription regulation</keyword>
<accession>A0AAF0ZL06</accession>
<gene>
    <name evidence="7" type="ORF">MTR67_034968</name>
</gene>
<protein>
    <submittedName>
        <fullName evidence="7">Uncharacterized protein</fullName>
    </submittedName>
</protein>
<dbReference type="PANTHER" id="PTHR46408:SF12">
    <property type="entry name" value="LIGHT-INDUCIBLE PROTEIN CPRF2-LIKE"/>
    <property type="match status" value="1"/>
</dbReference>
<keyword evidence="8" id="KW-1185">Reference proteome</keyword>
<dbReference type="AlphaFoldDB" id="A0AAF0ZL06"/>
<reference evidence="7" key="1">
    <citation type="submission" date="2023-08" db="EMBL/GenBank/DDBJ databases">
        <title>A de novo genome assembly of Solanum verrucosum Schlechtendal, a Mexican diploid species geographically isolated from the other diploid A-genome species in potato relatives.</title>
        <authorList>
            <person name="Hosaka K."/>
        </authorList>
    </citation>
    <scope>NUCLEOTIDE SEQUENCE</scope>
    <source>
        <tissue evidence="7">Young leaves</tissue>
    </source>
</reference>
<evidence type="ECO:0000256" key="5">
    <source>
        <dbReference type="ARBA" id="ARBA00023242"/>
    </source>
</evidence>
<comment type="similarity">
    <text evidence="1">Belongs to the bZIP family.</text>
</comment>